<dbReference type="Proteomes" id="UP000010988">
    <property type="component" value="Unassembled WGS sequence"/>
</dbReference>
<organism evidence="10 11">
    <name type="scientific">Gordonia aichiensis NBRC 108223</name>
    <dbReference type="NCBI Taxonomy" id="1220583"/>
    <lineage>
        <taxon>Bacteria</taxon>
        <taxon>Bacillati</taxon>
        <taxon>Actinomycetota</taxon>
        <taxon>Actinomycetes</taxon>
        <taxon>Mycobacteriales</taxon>
        <taxon>Gordoniaceae</taxon>
        <taxon>Gordonia</taxon>
    </lineage>
</organism>
<comment type="caution">
    <text evidence="10">The sequence shown here is derived from an EMBL/GenBank/DDBJ whole genome shotgun (WGS) entry which is preliminary data.</text>
</comment>
<dbReference type="InterPro" id="IPR025966">
    <property type="entry name" value="OppC_N"/>
</dbReference>
<gene>
    <name evidence="10" type="ORF">GOACH_04_01450</name>
</gene>
<keyword evidence="11" id="KW-1185">Reference proteome</keyword>
<keyword evidence="2 7" id="KW-0813">Transport</keyword>
<dbReference type="SUPFAM" id="SSF161098">
    <property type="entry name" value="MetI-like"/>
    <property type="match status" value="1"/>
</dbReference>
<dbReference type="CDD" id="cd06261">
    <property type="entry name" value="TM_PBP2"/>
    <property type="match status" value="1"/>
</dbReference>
<dbReference type="InterPro" id="IPR035906">
    <property type="entry name" value="MetI-like_sf"/>
</dbReference>
<dbReference type="EMBL" id="BANR01000004">
    <property type="protein sequence ID" value="GAC47749.1"/>
    <property type="molecule type" value="Genomic_DNA"/>
</dbReference>
<dbReference type="Pfam" id="PF00528">
    <property type="entry name" value="BPD_transp_1"/>
    <property type="match status" value="1"/>
</dbReference>
<dbReference type="Gene3D" id="1.10.3720.10">
    <property type="entry name" value="MetI-like"/>
    <property type="match status" value="1"/>
</dbReference>
<keyword evidence="5 7" id="KW-1133">Transmembrane helix</keyword>
<keyword evidence="3" id="KW-1003">Cell membrane</keyword>
<feature type="transmembrane region" description="Helical" evidence="7">
    <location>
        <begin position="53"/>
        <end position="76"/>
    </location>
</feature>
<dbReference type="eggNOG" id="COG1173">
    <property type="taxonomic scope" value="Bacteria"/>
</dbReference>
<dbReference type="Pfam" id="PF12911">
    <property type="entry name" value="OppC_N"/>
    <property type="match status" value="1"/>
</dbReference>
<protein>
    <submittedName>
        <fullName evidence="10">Putative ABC transporter permease protein</fullName>
    </submittedName>
</protein>
<comment type="similarity">
    <text evidence="7">Belongs to the binding-protein-dependent transport system permease family.</text>
</comment>
<accession>L7KGJ5</accession>
<evidence type="ECO:0000256" key="4">
    <source>
        <dbReference type="ARBA" id="ARBA00022692"/>
    </source>
</evidence>
<dbReference type="GO" id="GO:0005886">
    <property type="term" value="C:plasma membrane"/>
    <property type="evidence" value="ECO:0007669"/>
    <property type="project" value="UniProtKB-SubCell"/>
</dbReference>
<comment type="subcellular location">
    <subcellularLocation>
        <location evidence="1 7">Cell membrane</location>
        <topology evidence="1 7">Multi-pass membrane protein</topology>
    </subcellularLocation>
</comment>
<dbReference type="PANTHER" id="PTHR43386:SF1">
    <property type="entry name" value="D,D-DIPEPTIDE TRANSPORT SYSTEM PERMEASE PROTEIN DDPC-RELATED"/>
    <property type="match status" value="1"/>
</dbReference>
<feature type="transmembrane region" description="Helical" evidence="7">
    <location>
        <begin position="286"/>
        <end position="306"/>
    </location>
</feature>
<reference evidence="10 11" key="1">
    <citation type="submission" date="2012-12" db="EMBL/GenBank/DDBJ databases">
        <title>Whole genome shotgun sequence of Gordonia aichiensis NBRC 108223.</title>
        <authorList>
            <person name="Isaki-Nakamura S."/>
            <person name="Hosoyama A."/>
            <person name="Tsuchikane K."/>
            <person name="Ando Y."/>
            <person name="Baba S."/>
            <person name="Ohji S."/>
            <person name="Hamada M."/>
            <person name="Tamura T."/>
            <person name="Yamazoe A."/>
            <person name="Yamazaki S."/>
            <person name="Fujita N."/>
        </authorList>
    </citation>
    <scope>NUCLEOTIDE SEQUENCE [LARGE SCALE GENOMIC DNA]</scope>
    <source>
        <strain evidence="10 11">NBRC 108223</strain>
    </source>
</reference>
<feature type="compositionally biased region" description="Low complexity" evidence="8">
    <location>
        <begin position="1"/>
        <end position="24"/>
    </location>
</feature>
<evidence type="ECO:0000256" key="8">
    <source>
        <dbReference type="SAM" id="MobiDB-lite"/>
    </source>
</evidence>
<name>L7KGJ5_9ACTN</name>
<dbReference type="RefSeq" id="WP_005171721.1">
    <property type="nucleotide sequence ID" value="NZ_BANR01000004.1"/>
</dbReference>
<evidence type="ECO:0000256" key="3">
    <source>
        <dbReference type="ARBA" id="ARBA00022475"/>
    </source>
</evidence>
<dbReference type="AlphaFoldDB" id="L7KGJ5"/>
<dbReference type="STRING" id="1220583.GOACH_04_01450"/>
<evidence type="ECO:0000256" key="1">
    <source>
        <dbReference type="ARBA" id="ARBA00004651"/>
    </source>
</evidence>
<dbReference type="GO" id="GO:0055085">
    <property type="term" value="P:transmembrane transport"/>
    <property type="evidence" value="ECO:0007669"/>
    <property type="project" value="InterPro"/>
</dbReference>
<evidence type="ECO:0000259" key="9">
    <source>
        <dbReference type="PROSITE" id="PS50928"/>
    </source>
</evidence>
<evidence type="ECO:0000256" key="7">
    <source>
        <dbReference type="RuleBase" id="RU363032"/>
    </source>
</evidence>
<keyword evidence="4 7" id="KW-0812">Transmembrane</keyword>
<sequence length="316" mass="33529">MSTSLPTSPDTTSPDTTPPDTTSSITADIEPGLIPEAPADRERRRTRTPLWRSLFSGTGLVGSTLVLVIVALALLAPVLTSYGPDQQIDGAYLLPPSADHWFGTDDLNRDVATRVLYGIRVDLLIIFVSVPIGAVLGTLIGLLTVSHPVSDVIAQRTFDVILAFPALVLGIALTAVLSPGASTIGIVIVLAEIPIFGRLARTSVLRVRELPYVEAARVSGARNTYVLRRHVLPNSVESLGVQFALSLSLAVFVEGALSFLGIGVTPPTPSLGSILSSGNSYLETNPWFSVAPLIVISALVLGFYLMSQSISHSRRQ</sequence>
<feature type="transmembrane region" description="Helical" evidence="7">
    <location>
        <begin position="157"/>
        <end position="177"/>
    </location>
</feature>
<feature type="domain" description="ABC transmembrane type-1" evidence="9">
    <location>
        <begin position="119"/>
        <end position="307"/>
    </location>
</feature>
<keyword evidence="6 7" id="KW-0472">Membrane</keyword>
<dbReference type="PANTHER" id="PTHR43386">
    <property type="entry name" value="OLIGOPEPTIDE TRANSPORT SYSTEM PERMEASE PROTEIN APPC"/>
    <property type="match status" value="1"/>
</dbReference>
<dbReference type="InterPro" id="IPR050366">
    <property type="entry name" value="BP-dependent_transpt_permease"/>
</dbReference>
<dbReference type="PROSITE" id="PS50928">
    <property type="entry name" value="ABC_TM1"/>
    <property type="match status" value="1"/>
</dbReference>
<evidence type="ECO:0000256" key="2">
    <source>
        <dbReference type="ARBA" id="ARBA00022448"/>
    </source>
</evidence>
<evidence type="ECO:0000256" key="5">
    <source>
        <dbReference type="ARBA" id="ARBA00022989"/>
    </source>
</evidence>
<evidence type="ECO:0000313" key="10">
    <source>
        <dbReference type="EMBL" id="GAC47749.1"/>
    </source>
</evidence>
<evidence type="ECO:0000256" key="6">
    <source>
        <dbReference type="ARBA" id="ARBA00023136"/>
    </source>
</evidence>
<feature type="transmembrane region" description="Helical" evidence="7">
    <location>
        <begin position="243"/>
        <end position="266"/>
    </location>
</feature>
<feature type="region of interest" description="Disordered" evidence="8">
    <location>
        <begin position="1"/>
        <end position="45"/>
    </location>
</feature>
<evidence type="ECO:0000313" key="11">
    <source>
        <dbReference type="Proteomes" id="UP000010988"/>
    </source>
</evidence>
<proteinExistence type="inferred from homology"/>
<feature type="transmembrane region" description="Helical" evidence="7">
    <location>
        <begin position="123"/>
        <end position="145"/>
    </location>
</feature>
<dbReference type="InterPro" id="IPR000515">
    <property type="entry name" value="MetI-like"/>
</dbReference>